<feature type="compositionally biased region" description="Basic and acidic residues" evidence="1">
    <location>
        <begin position="26"/>
        <end position="35"/>
    </location>
</feature>
<evidence type="ECO:0000256" key="1">
    <source>
        <dbReference type="SAM" id="MobiDB-lite"/>
    </source>
</evidence>
<feature type="region of interest" description="Disordered" evidence="1">
    <location>
        <begin position="1"/>
        <end position="75"/>
    </location>
</feature>
<sequence length="91" mass="9979">MNILKSSKINKSTNRKQDRTAVYALREGERRDPHTRPPPFVGDGTGWGRVKTARAGEGEAHDCSAETSGWKTPLPVTSTDVTLGIDWISTL</sequence>
<protein>
    <submittedName>
        <fullName evidence="2">Uncharacterized protein</fullName>
    </submittedName>
</protein>
<comment type="caution">
    <text evidence="2">The sequence shown here is derived from an EMBL/GenBank/DDBJ whole genome shotgun (WGS) entry which is preliminary data.</text>
</comment>
<evidence type="ECO:0000313" key="3">
    <source>
        <dbReference type="Proteomes" id="UP000324222"/>
    </source>
</evidence>
<evidence type="ECO:0000313" key="2">
    <source>
        <dbReference type="EMBL" id="MPC17430.1"/>
    </source>
</evidence>
<organism evidence="2 3">
    <name type="scientific">Portunus trituberculatus</name>
    <name type="common">Swimming crab</name>
    <name type="synonym">Neptunus trituberculatus</name>
    <dbReference type="NCBI Taxonomy" id="210409"/>
    <lineage>
        <taxon>Eukaryota</taxon>
        <taxon>Metazoa</taxon>
        <taxon>Ecdysozoa</taxon>
        <taxon>Arthropoda</taxon>
        <taxon>Crustacea</taxon>
        <taxon>Multicrustacea</taxon>
        <taxon>Malacostraca</taxon>
        <taxon>Eumalacostraca</taxon>
        <taxon>Eucarida</taxon>
        <taxon>Decapoda</taxon>
        <taxon>Pleocyemata</taxon>
        <taxon>Brachyura</taxon>
        <taxon>Eubrachyura</taxon>
        <taxon>Portunoidea</taxon>
        <taxon>Portunidae</taxon>
        <taxon>Portuninae</taxon>
        <taxon>Portunus</taxon>
    </lineage>
</organism>
<name>A0A5B7D7Y7_PORTR</name>
<gene>
    <name evidence="2" type="ORF">E2C01_010288</name>
</gene>
<dbReference type="AlphaFoldDB" id="A0A5B7D7Y7"/>
<dbReference type="Proteomes" id="UP000324222">
    <property type="component" value="Unassembled WGS sequence"/>
</dbReference>
<proteinExistence type="predicted"/>
<accession>A0A5B7D7Y7</accession>
<feature type="compositionally biased region" description="Polar residues" evidence="1">
    <location>
        <begin position="1"/>
        <end position="12"/>
    </location>
</feature>
<dbReference type="EMBL" id="VSRR010000589">
    <property type="protein sequence ID" value="MPC17430.1"/>
    <property type="molecule type" value="Genomic_DNA"/>
</dbReference>
<feature type="compositionally biased region" description="Polar residues" evidence="1">
    <location>
        <begin position="65"/>
        <end position="75"/>
    </location>
</feature>
<keyword evidence="3" id="KW-1185">Reference proteome</keyword>
<feature type="compositionally biased region" description="Basic and acidic residues" evidence="1">
    <location>
        <begin position="54"/>
        <end position="64"/>
    </location>
</feature>
<reference evidence="2" key="1">
    <citation type="submission" date="2019-05" db="EMBL/GenBank/DDBJ databases">
        <title>Another draft genome of Portunus trituberculatus and its Hox gene families provides insights of decapod evolution.</title>
        <authorList>
            <person name="Jeong J.-H."/>
            <person name="Song I."/>
            <person name="Kim S."/>
            <person name="Choi T."/>
            <person name="Kim D."/>
            <person name="Ryu S."/>
            <person name="Kim W."/>
        </authorList>
    </citation>
    <scope>NUCLEOTIDE SEQUENCE [LARGE SCALE GENOMIC DNA]</scope>
    <source>
        <tissue evidence="2">Muscle</tissue>
    </source>
</reference>